<name>A0A7S2TER8_PROMC</name>
<accession>A0A7S2TER8</accession>
<organism evidence="1">
    <name type="scientific">Prorocentrum micans</name>
    <name type="common">Red tide dinoflagellate</name>
    <dbReference type="NCBI Taxonomy" id="2945"/>
    <lineage>
        <taxon>Eukaryota</taxon>
        <taxon>Sar</taxon>
        <taxon>Alveolata</taxon>
        <taxon>Dinophyceae</taxon>
        <taxon>Prorocentrales</taxon>
        <taxon>Prorocentraceae</taxon>
        <taxon>Prorocentrum</taxon>
    </lineage>
</organism>
<proteinExistence type="predicted"/>
<gene>
    <name evidence="1" type="ORF">PMIC02512_LOCUS3747</name>
</gene>
<reference evidence="1" key="1">
    <citation type="submission" date="2021-01" db="EMBL/GenBank/DDBJ databases">
        <authorList>
            <person name="Corre E."/>
            <person name="Pelletier E."/>
            <person name="Niang G."/>
            <person name="Scheremetjew M."/>
            <person name="Finn R."/>
            <person name="Kale V."/>
            <person name="Holt S."/>
            <person name="Cochrane G."/>
            <person name="Meng A."/>
            <person name="Brown T."/>
            <person name="Cohen L."/>
        </authorList>
    </citation>
    <scope>NUCLEOTIDE SEQUENCE</scope>
    <source>
        <strain evidence="1">CCCM 845</strain>
    </source>
</reference>
<dbReference type="AlphaFoldDB" id="A0A7S2TER8"/>
<dbReference type="EMBL" id="HBHN01014670">
    <property type="protein sequence ID" value="CAD9726322.1"/>
    <property type="molecule type" value="Transcribed_RNA"/>
</dbReference>
<sequence>MLEPKWLRTRSLRNGMTVFFFFFFFFSRYPTLEQGFNVMRIRCGKASDPIRVAGAGSNEQTPGVDGVRDSGLAKVGDSTRLNQTGCLSQNGYGRARYVTA</sequence>
<protein>
    <submittedName>
        <fullName evidence="1">Uncharacterized protein</fullName>
    </submittedName>
</protein>
<evidence type="ECO:0000313" key="1">
    <source>
        <dbReference type="EMBL" id="CAD9726322.1"/>
    </source>
</evidence>